<accession>D3PVW1</accession>
<reference evidence="2 3" key="1">
    <citation type="journal article" date="2009" name="Stand. Genomic Sci.">
        <title>Complete genome sequence of Stackebrandtia nassauensis type strain (LLR-40K-21).</title>
        <authorList>
            <person name="Munk C."/>
            <person name="Lapidus A."/>
            <person name="Copeland A."/>
            <person name="Jando M."/>
            <person name="Mayilraj S."/>
            <person name="Glavina Del Rio T."/>
            <person name="Nolan M."/>
            <person name="Chen F."/>
            <person name="Lucas S."/>
            <person name="Tice H."/>
            <person name="Cheng J.F."/>
            <person name="Han C."/>
            <person name="Detter J.C."/>
            <person name="Bruce D."/>
            <person name="Goodwin L."/>
            <person name="Chain P."/>
            <person name="Pitluck S."/>
            <person name="Goker M."/>
            <person name="Ovchinikova G."/>
            <person name="Pati A."/>
            <person name="Ivanova N."/>
            <person name="Mavromatis K."/>
            <person name="Chen A."/>
            <person name="Palaniappan K."/>
            <person name="Land M."/>
            <person name="Hauser L."/>
            <person name="Chang Y.J."/>
            <person name="Jeffries C.D."/>
            <person name="Bristow J."/>
            <person name="Eisen J.A."/>
            <person name="Markowitz V."/>
            <person name="Hugenholtz P."/>
            <person name="Kyrpides N.C."/>
            <person name="Klenk H.P."/>
        </authorList>
    </citation>
    <scope>NUCLEOTIDE SEQUENCE [LARGE SCALE GENOMIC DNA]</scope>
    <source>
        <strain evidence="3">DSM 44728 / CIP 108903 / NRRL B-16338 / NBRC 102104 / LLR-40K-21</strain>
    </source>
</reference>
<evidence type="ECO:0000259" key="1">
    <source>
        <dbReference type="Pfam" id="PF01402"/>
    </source>
</evidence>
<sequence length="79" mass="8517">MKRTTVYLPEADAQLLKQVARRTGKSEAQLIREGVAHVLQAAPTRARGLRMVVNSGDPQWANRVDGELASGFGADGLSQ</sequence>
<evidence type="ECO:0000313" key="3">
    <source>
        <dbReference type="Proteomes" id="UP000000844"/>
    </source>
</evidence>
<feature type="domain" description="Ribbon-helix-helix protein CopG" evidence="1">
    <location>
        <begin position="2"/>
        <end position="33"/>
    </location>
</feature>
<dbReference type="InterPro" id="IPR002145">
    <property type="entry name" value="CopG"/>
</dbReference>
<dbReference type="KEGG" id="sna:Snas_5450"/>
<gene>
    <name evidence="2" type="ordered locus">Snas_5450</name>
</gene>
<organism evidence="2 3">
    <name type="scientific">Stackebrandtia nassauensis (strain DSM 44728 / CIP 108903 / NRRL B-16338 / NBRC 102104 / LLR-40K-21)</name>
    <dbReference type="NCBI Taxonomy" id="446470"/>
    <lineage>
        <taxon>Bacteria</taxon>
        <taxon>Bacillati</taxon>
        <taxon>Actinomycetota</taxon>
        <taxon>Actinomycetes</taxon>
        <taxon>Glycomycetales</taxon>
        <taxon>Glycomycetaceae</taxon>
        <taxon>Stackebrandtia</taxon>
    </lineage>
</organism>
<dbReference type="EMBL" id="CP001778">
    <property type="protein sequence ID" value="ADD45082.1"/>
    <property type="molecule type" value="Genomic_DNA"/>
</dbReference>
<dbReference type="STRING" id="446470.Snas_5450"/>
<name>D3PVW1_STANL</name>
<proteinExistence type="predicted"/>
<dbReference type="HOGENOM" id="CLU_2604357_0_0_11"/>
<dbReference type="RefSeq" id="WP_013020653.1">
    <property type="nucleotide sequence ID" value="NC_013947.1"/>
</dbReference>
<dbReference type="CDD" id="cd21631">
    <property type="entry name" value="RHH_CopG_NikR-like"/>
    <property type="match status" value="1"/>
</dbReference>
<keyword evidence="3" id="KW-1185">Reference proteome</keyword>
<evidence type="ECO:0000313" key="2">
    <source>
        <dbReference type="EMBL" id="ADD45082.1"/>
    </source>
</evidence>
<dbReference type="AlphaFoldDB" id="D3PVW1"/>
<protein>
    <recommendedName>
        <fullName evidence="1">Ribbon-helix-helix protein CopG domain-containing protein</fullName>
    </recommendedName>
</protein>
<dbReference type="Pfam" id="PF01402">
    <property type="entry name" value="RHH_1"/>
    <property type="match status" value="1"/>
</dbReference>
<dbReference type="Proteomes" id="UP000000844">
    <property type="component" value="Chromosome"/>
</dbReference>
<dbReference type="OrthoDB" id="3542100at2"/>